<dbReference type="Gene3D" id="3.30.470.20">
    <property type="entry name" value="ATP-grasp fold, B domain"/>
    <property type="match status" value="1"/>
</dbReference>
<comment type="caution">
    <text evidence="3">The sequence shown here is derived from an EMBL/GenBank/DDBJ whole genome shotgun (WGS) entry which is preliminary data.</text>
</comment>
<dbReference type="Proteomes" id="UP000094580">
    <property type="component" value="Unassembled WGS sequence"/>
</dbReference>
<dbReference type="InterPro" id="IPR011761">
    <property type="entry name" value="ATP-grasp"/>
</dbReference>
<dbReference type="InterPro" id="IPR013651">
    <property type="entry name" value="ATP-grasp_RimK-type"/>
</dbReference>
<evidence type="ECO:0000313" key="4">
    <source>
        <dbReference type="Proteomes" id="UP000094580"/>
    </source>
</evidence>
<dbReference type="SUPFAM" id="SSF56059">
    <property type="entry name" value="Glutathione synthetase ATP-binding domain-like"/>
    <property type="match status" value="1"/>
</dbReference>
<keyword evidence="4" id="KW-1185">Reference proteome</keyword>
<dbReference type="PANTHER" id="PTHR21621:SF0">
    <property type="entry name" value="BETA-CITRYLGLUTAMATE SYNTHASE B-RELATED"/>
    <property type="match status" value="1"/>
</dbReference>
<dbReference type="Pfam" id="PF08443">
    <property type="entry name" value="RimK"/>
    <property type="match status" value="1"/>
</dbReference>
<evidence type="ECO:0000313" key="3">
    <source>
        <dbReference type="EMBL" id="ODG91920.1"/>
    </source>
</evidence>
<protein>
    <recommendedName>
        <fullName evidence="2">ATP-grasp domain-containing protein</fullName>
    </recommendedName>
</protein>
<name>A0ABX2ZQB6_9BACI</name>
<evidence type="ECO:0000259" key="2">
    <source>
        <dbReference type="PROSITE" id="PS50975"/>
    </source>
</evidence>
<feature type="domain" description="ATP-grasp" evidence="2">
    <location>
        <begin position="102"/>
        <end position="280"/>
    </location>
</feature>
<sequence>MIGWLIYSEADAERNRTYIDWLVIGALENGFELKLLYTDDIVIGTRNGVNILYYRGKELSKPAFVIMRTISQILSSHFEEMGIRTFNNQAISTMVNHKFLTHQKLSRLGIPMLDTFYYKKSTIIKSLDTVHFPCVLKNCTGRGGSEVYFINNQEELLEIVQNSNFDELLIQNVAEQLGRDLRVFIIGKEIIAAVLRYSEKDFRANFSLGGGAMLYELSRNEKELIQKIVDHFDFDFVGIDFMFDANNQLILNEIEDVVGSRTLYTVSDIDIVSLYMKYIKEQINC</sequence>
<dbReference type="Gene3D" id="3.40.50.20">
    <property type="match status" value="1"/>
</dbReference>
<dbReference type="RefSeq" id="WP_069033728.1">
    <property type="nucleotide sequence ID" value="NZ_MDKC01000013.1"/>
</dbReference>
<organism evidence="3 4">
    <name type="scientific">Gottfriedia luciferensis</name>
    <dbReference type="NCBI Taxonomy" id="178774"/>
    <lineage>
        <taxon>Bacteria</taxon>
        <taxon>Bacillati</taxon>
        <taxon>Bacillota</taxon>
        <taxon>Bacilli</taxon>
        <taxon>Bacillales</taxon>
        <taxon>Bacillaceae</taxon>
        <taxon>Gottfriedia</taxon>
    </lineage>
</organism>
<evidence type="ECO:0000256" key="1">
    <source>
        <dbReference type="PROSITE-ProRule" id="PRU00409"/>
    </source>
</evidence>
<dbReference type="PROSITE" id="PS50975">
    <property type="entry name" value="ATP_GRASP"/>
    <property type="match status" value="1"/>
</dbReference>
<dbReference type="PANTHER" id="PTHR21621">
    <property type="entry name" value="RIBOSOMAL PROTEIN S6 MODIFICATION PROTEIN"/>
    <property type="match status" value="1"/>
</dbReference>
<proteinExistence type="predicted"/>
<reference evidence="3 4" key="1">
    <citation type="submission" date="2016-07" db="EMBL/GenBank/DDBJ databases">
        <authorList>
            <person name="Townsley L."/>
            <person name="Shank E.A."/>
        </authorList>
    </citation>
    <scope>NUCLEOTIDE SEQUENCE [LARGE SCALE GENOMIC DNA]</scope>
    <source>
        <strain evidence="3 4">CH01</strain>
    </source>
</reference>
<accession>A0ABX2ZQB6</accession>
<gene>
    <name evidence="3" type="ORF">BED47_05420</name>
</gene>
<keyword evidence="1" id="KW-0067">ATP-binding</keyword>
<keyword evidence="1" id="KW-0547">Nucleotide-binding</keyword>
<dbReference type="EMBL" id="MDKC01000013">
    <property type="protein sequence ID" value="ODG91920.1"/>
    <property type="molecule type" value="Genomic_DNA"/>
</dbReference>